<dbReference type="Gene3D" id="3.30.200.20">
    <property type="entry name" value="Phosphorylase Kinase, domain 1"/>
    <property type="match status" value="1"/>
</dbReference>
<dbReference type="GO" id="GO:0005524">
    <property type="term" value="F:ATP binding"/>
    <property type="evidence" value="ECO:0007669"/>
    <property type="project" value="UniProtKB-UniRule"/>
</dbReference>
<dbReference type="PANTHER" id="PTHR45621">
    <property type="entry name" value="OS01G0588500 PROTEIN-RELATED"/>
    <property type="match status" value="1"/>
</dbReference>
<evidence type="ECO:0000256" key="1">
    <source>
        <dbReference type="ARBA" id="ARBA00004167"/>
    </source>
</evidence>
<dbReference type="CDD" id="cd14066">
    <property type="entry name" value="STKc_IRAK"/>
    <property type="match status" value="1"/>
</dbReference>
<keyword evidence="9" id="KW-0675">Receptor</keyword>
<keyword evidence="14" id="KW-1185">Reference proteome</keyword>
<dbReference type="EC" id="2.7.11.1" evidence="2"/>
<keyword evidence="5" id="KW-0808">Transferase</keyword>
<evidence type="ECO:0000256" key="5">
    <source>
        <dbReference type="ARBA" id="ARBA00022679"/>
    </source>
</evidence>
<evidence type="ECO:0000256" key="4">
    <source>
        <dbReference type="ARBA" id="ARBA00022553"/>
    </source>
</evidence>
<feature type="region of interest" description="Disordered" evidence="11">
    <location>
        <begin position="50"/>
        <end position="79"/>
    </location>
</feature>
<evidence type="ECO:0000256" key="10">
    <source>
        <dbReference type="PROSITE-ProRule" id="PRU10141"/>
    </source>
</evidence>
<reference evidence="13 14" key="1">
    <citation type="submission" date="2024-02" db="EMBL/GenBank/DDBJ databases">
        <title>High-quality chromosome-scale genome assembly of Pensacola bahiagrass (Paspalum notatum Flugge var. saurae).</title>
        <authorList>
            <person name="Vega J.M."/>
            <person name="Podio M."/>
            <person name="Orjuela J."/>
            <person name="Siena L.A."/>
            <person name="Pessino S.C."/>
            <person name="Combes M.C."/>
            <person name="Mariac C."/>
            <person name="Albertini E."/>
            <person name="Pupilli F."/>
            <person name="Ortiz J.P.A."/>
            <person name="Leblanc O."/>
        </authorList>
    </citation>
    <scope>NUCLEOTIDE SEQUENCE [LARGE SCALE GENOMIC DNA]</scope>
    <source>
        <strain evidence="13">R1</strain>
        <tissue evidence="13">Leaf</tissue>
    </source>
</reference>
<dbReference type="InterPro" id="IPR011009">
    <property type="entry name" value="Kinase-like_dom_sf"/>
</dbReference>
<dbReference type="AlphaFoldDB" id="A0AAQ3THF4"/>
<proteinExistence type="predicted"/>
<dbReference type="SMART" id="SM00220">
    <property type="entry name" value="S_TKc"/>
    <property type="match status" value="1"/>
</dbReference>
<keyword evidence="7" id="KW-0418">Kinase</keyword>
<feature type="compositionally biased region" description="Polar residues" evidence="11">
    <location>
        <begin position="64"/>
        <end position="73"/>
    </location>
</feature>
<sequence length="608" mass="67443">MESTEKCQRWGKGVTHWGEAAINCRVPSGAAIHLPSPLLPWCPPHQLTCQSQSTDSAPRVTRRPGNSSPSSPAFATPRKPERERNILCFAASWLVPQRGLYLPLSQVGEEEIGGAGEKISRKLPPLTAAAVLSHPLAPRIRFGAPLHGTPPGFGVFPPARIASAAATQASSHWIAAMKCLPFLHGEAREDDPVTMSASVRSISTTSTERDVRSGSDFASLNVSDMSAESIRRTQYPSFTDRPANLRVFSFAELKSATRNFSRSLMVGEGGFGCVYRGIIKTSDEPNERIEIAVKQLNRKGLQAIPVGQKEWLTEMNVLGIVEHPNLVKLIGYCAEDDERGVQRLLVYEYMPNGSVDDHLSSRSTSTLSWPMRLKVALDSARGLKYLHEEMDFQVIFRDLKTSNILLDENWNAKLSDFGLARHGPTEGLTHVSTAVVGTLGYAAPEYMQTGRLTAKSDIWSYGVLLYELITGRRPIDRNRPKSEQKLLEWVKPYISDAKRFPIIVDPRLEGHYNLKSMTKLASVANRCLVRMPKSRPKMSEVYEMVKKIMDGVEAGPPQPPLHHYGSVAEAGAKRAKKGSLKRRLQELKFGGCRYIVWRGWKPEIVKAV</sequence>
<name>A0AAQ3THF4_PASNO</name>
<evidence type="ECO:0000256" key="7">
    <source>
        <dbReference type="ARBA" id="ARBA00022777"/>
    </source>
</evidence>
<dbReference type="Proteomes" id="UP001341281">
    <property type="component" value="Chromosome 05"/>
</dbReference>
<organism evidence="13 14">
    <name type="scientific">Paspalum notatum var. saurae</name>
    <dbReference type="NCBI Taxonomy" id="547442"/>
    <lineage>
        <taxon>Eukaryota</taxon>
        <taxon>Viridiplantae</taxon>
        <taxon>Streptophyta</taxon>
        <taxon>Embryophyta</taxon>
        <taxon>Tracheophyta</taxon>
        <taxon>Spermatophyta</taxon>
        <taxon>Magnoliopsida</taxon>
        <taxon>Liliopsida</taxon>
        <taxon>Poales</taxon>
        <taxon>Poaceae</taxon>
        <taxon>PACMAD clade</taxon>
        <taxon>Panicoideae</taxon>
        <taxon>Andropogonodae</taxon>
        <taxon>Paspaleae</taxon>
        <taxon>Paspalinae</taxon>
        <taxon>Paspalum</taxon>
    </lineage>
</organism>
<keyword evidence="8 10" id="KW-0067">ATP-binding</keyword>
<evidence type="ECO:0000259" key="12">
    <source>
        <dbReference type="PROSITE" id="PS50011"/>
    </source>
</evidence>
<evidence type="ECO:0000256" key="9">
    <source>
        <dbReference type="ARBA" id="ARBA00023170"/>
    </source>
</evidence>
<dbReference type="FunFam" id="1.10.510.10:FF:000146">
    <property type="entry name" value="LRR receptor-like serine/threonine-protein kinase IOS1"/>
    <property type="match status" value="1"/>
</dbReference>
<evidence type="ECO:0000256" key="8">
    <source>
        <dbReference type="ARBA" id="ARBA00022840"/>
    </source>
</evidence>
<dbReference type="SUPFAM" id="SSF56112">
    <property type="entry name" value="Protein kinase-like (PK-like)"/>
    <property type="match status" value="1"/>
</dbReference>
<accession>A0AAQ3THF4</accession>
<dbReference type="GO" id="GO:0004674">
    <property type="term" value="F:protein serine/threonine kinase activity"/>
    <property type="evidence" value="ECO:0007669"/>
    <property type="project" value="UniProtKB-KW"/>
</dbReference>
<evidence type="ECO:0000256" key="6">
    <source>
        <dbReference type="ARBA" id="ARBA00022741"/>
    </source>
</evidence>
<dbReference type="InterPro" id="IPR050823">
    <property type="entry name" value="Plant_Ser_Thr_Prot_Kinase"/>
</dbReference>
<feature type="domain" description="Protein kinase" evidence="12">
    <location>
        <begin position="260"/>
        <end position="549"/>
    </location>
</feature>
<evidence type="ECO:0000313" key="14">
    <source>
        <dbReference type="Proteomes" id="UP001341281"/>
    </source>
</evidence>
<dbReference type="PROSITE" id="PS00107">
    <property type="entry name" value="PROTEIN_KINASE_ATP"/>
    <property type="match status" value="1"/>
</dbReference>
<gene>
    <name evidence="13" type="ORF">U9M48_021460</name>
</gene>
<dbReference type="Pfam" id="PF07714">
    <property type="entry name" value="PK_Tyr_Ser-Thr"/>
    <property type="match status" value="1"/>
</dbReference>
<evidence type="ECO:0000256" key="11">
    <source>
        <dbReference type="SAM" id="MobiDB-lite"/>
    </source>
</evidence>
<comment type="subcellular location">
    <subcellularLocation>
        <location evidence="1">Membrane</location>
        <topology evidence="1">Single-pass membrane protein</topology>
    </subcellularLocation>
</comment>
<evidence type="ECO:0000256" key="3">
    <source>
        <dbReference type="ARBA" id="ARBA00022527"/>
    </source>
</evidence>
<dbReference type="EMBL" id="CP144749">
    <property type="protein sequence ID" value="WVZ73113.1"/>
    <property type="molecule type" value="Genomic_DNA"/>
</dbReference>
<protein>
    <recommendedName>
        <fullName evidence="2">non-specific serine/threonine protein kinase</fullName>
        <ecNumber evidence="2">2.7.11.1</ecNumber>
    </recommendedName>
</protein>
<feature type="binding site" evidence="10">
    <location>
        <position position="294"/>
    </location>
    <ligand>
        <name>ATP</name>
        <dbReference type="ChEBI" id="CHEBI:30616"/>
    </ligand>
</feature>
<dbReference type="Gene3D" id="1.10.510.10">
    <property type="entry name" value="Transferase(Phosphotransferase) domain 1"/>
    <property type="match status" value="1"/>
</dbReference>
<dbReference type="PROSITE" id="PS50011">
    <property type="entry name" value="PROTEIN_KINASE_DOM"/>
    <property type="match status" value="1"/>
</dbReference>
<keyword evidence="4" id="KW-0597">Phosphoprotein</keyword>
<evidence type="ECO:0000313" key="13">
    <source>
        <dbReference type="EMBL" id="WVZ73113.1"/>
    </source>
</evidence>
<keyword evidence="3" id="KW-0723">Serine/threonine-protein kinase</keyword>
<dbReference type="InterPro" id="IPR000719">
    <property type="entry name" value="Prot_kinase_dom"/>
</dbReference>
<dbReference type="InterPro" id="IPR001245">
    <property type="entry name" value="Ser-Thr/Tyr_kinase_cat_dom"/>
</dbReference>
<dbReference type="FunFam" id="3.30.200.20:FF:000228">
    <property type="entry name" value="Serine/threonine-protein kinase BIK1"/>
    <property type="match status" value="1"/>
</dbReference>
<keyword evidence="6 10" id="KW-0547">Nucleotide-binding</keyword>
<dbReference type="GO" id="GO:0016020">
    <property type="term" value="C:membrane"/>
    <property type="evidence" value="ECO:0007669"/>
    <property type="project" value="UniProtKB-SubCell"/>
</dbReference>
<dbReference type="InterPro" id="IPR017441">
    <property type="entry name" value="Protein_kinase_ATP_BS"/>
</dbReference>
<evidence type="ECO:0000256" key="2">
    <source>
        <dbReference type="ARBA" id="ARBA00012513"/>
    </source>
</evidence>